<sequence>MIRVNRLFSLSDNLEEVVPEIPKDSLDKIKQNKNKNKNKEEKAKKNIFPSQKIHQISGNIVKHLIVVGQENKHQKNSQTQILVSRDCYDKDLKMKTSIDLYNISFYIRKCIYQHSEKIYCVGASLNHNETLLAFTKFFTIREENEDISYYQTFIVELKNDNNLKEIGNKSQIFQKAIFLKNDFSSNHDSLLFIQDKFQIEVIKISLANKKKLHKKIISKISQSYLVCKNFLWYEFDSVARNLFYIKKRSGSEYILTCVSFNSKNSQILLEYPIKIDHLGQESNQNIYTHHIYTHGYTSPDSNLNFEIIQLSHSAFCLCQQIIMFPTHNVPFILVIIWVLHRQEKLEIEIPLSGISQEKLKDIRVFFGSVCELLLIYIPGKFIQFVDCAKIHETCDSLRFFGNENATPLGDSNNEDDNECIPNISKIVFLAHDSTETLKKQGNCLIDNKNETAFRYRIDTNGIYHIFTSPKMMKFSIPTLHILVMHMMEPFRVNHLIYHLSGNFPQALTPEFFQEYLIGNTYLNFRNYKFESNLREFANNLIQAFPVTSILSYQSIVKKLKKGIQTSHDLNIRKIQIQESTNSKIGFKPCKRFSYLKFRKIPYIALVNEFEDTPNKKKKEGDDLFDQFIEDKNYFWPGHQILNQRKMIARIISDHIMQYFPIRTRNQKIFVIKLINIFLNCMNDSVNSLFSVLKSVLLSVQIQGKNYEITNIKSWKNLQSLSMENEIKQPSRKIIKKVILEQRNEFAKKYIVKPIPKRNAKKNSSKNKTQVDKSNAENSLDDDFVNINEQNSFDSTFTTTTDDNQNQQEKSTKDLEHNFTLEKYQQNAFYVLRNLYIAIQELYYPFPENFHYHFCRLGILSQDRLQFLNSLKQDMFLLDEEFIDDVLKNLGDLDIDLKIQLLSSLENEENFLKKAKQEPQFLKNVVEIVSSRVADIFDFDSEKNIKYQRNEKQGGLPLNLWCEEISEENKSKFKNEIELIESNSSLFVSQNLNQNSNLNSNLNSNQI</sequence>
<evidence type="ECO:0000313" key="3">
    <source>
        <dbReference type="Proteomes" id="UP001149090"/>
    </source>
</evidence>
<dbReference type="GO" id="GO:1902004">
    <property type="term" value="P:positive regulation of amyloid-beta formation"/>
    <property type="evidence" value="ECO:0007669"/>
    <property type="project" value="TreeGrafter"/>
</dbReference>
<dbReference type="InterPro" id="IPR026172">
    <property type="entry name" value="GSAP_fam"/>
</dbReference>
<protein>
    <submittedName>
        <fullName evidence="2">Gamma-secretase-activating protein</fullName>
    </submittedName>
</protein>
<dbReference type="AlphaFoldDB" id="A0A9Q0RGW6"/>
<dbReference type="GO" id="GO:0005802">
    <property type="term" value="C:trans-Golgi network"/>
    <property type="evidence" value="ECO:0007669"/>
    <property type="project" value="TreeGrafter"/>
</dbReference>
<dbReference type="EMBL" id="JAPDFW010000055">
    <property type="protein sequence ID" value="KAJ5078164.1"/>
    <property type="molecule type" value="Genomic_DNA"/>
</dbReference>
<feature type="domain" description="Gamma-secretase-activating protein C-terminal" evidence="1">
    <location>
        <begin position="824"/>
        <end position="891"/>
    </location>
</feature>
<evidence type="ECO:0000259" key="1">
    <source>
        <dbReference type="Pfam" id="PF14959"/>
    </source>
</evidence>
<name>A0A9Q0RGW6_ANAIG</name>
<reference evidence="2" key="1">
    <citation type="submission" date="2022-10" db="EMBL/GenBank/DDBJ databases">
        <title>Novel sulphate-reducing endosymbionts in the free-living metamonad Anaeramoeba.</title>
        <authorList>
            <person name="Jerlstrom-Hultqvist J."/>
            <person name="Cepicka I."/>
            <person name="Gallot-Lavallee L."/>
            <person name="Salas-Leiva D."/>
            <person name="Curtis B.A."/>
            <person name="Zahonova K."/>
            <person name="Pipaliya S."/>
            <person name="Dacks J."/>
            <person name="Roger A.J."/>
        </authorList>
    </citation>
    <scope>NUCLEOTIDE SEQUENCE</scope>
    <source>
        <strain evidence="2">BMAN</strain>
    </source>
</reference>
<dbReference type="PANTHER" id="PTHR13630">
    <property type="entry name" value="GAMMA-SECRETASE-ACTIVATING PROTEIN"/>
    <property type="match status" value="1"/>
</dbReference>
<organism evidence="2 3">
    <name type="scientific">Anaeramoeba ignava</name>
    <name type="common">Anaerobic marine amoeba</name>
    <dbReference type="NCBI Taxonomy" id="1746090"/>
    <lineage>
        <taxon>Eukaryota</taxon>
        <taxon>Metamonada</taxon>
        <taxon>Anaeramoebidae</taxon>
        <taxon>Anaeramoeba</taxon>
    </lineage>
</organism>
<dbReference type="Pfam" id="PF14959">
    <property type="entry name" value="GSAP-16"/>
    <property type="match status" value="1"/>
</dbReference>
<dbReference type="PANTHER" id="PTHR13630:SF1">
    <property type="entry name" value="GAMMA-SECRETASE-ACTIVATING PROTEIN"/>
    <property type="match status" value="1"/>
</dbReference>
<dbReference type="InterPro" id="IPR028010">
    <property type="entry name" value="GSAP_C_dom"/>
</dbReference>
<gene>
    <name evidence="2" type="ORF">M0811_05422</name>
</gene>
<proteinExistence type="predicted"/>
<comment type="caution">
    <text evidence="2">The sequence shown here is derived from an EMBL/GenBank/DDBJ whole genome shotgun (WGS) entry which is preliminary data.</text>
</comment>
<dbReference type="OrthoDB" id="19866at2759"/>
<evidence type="ECO:0000313" key="2">
    <source>
        <dbReference type="EMBL" id="KAJ5078164.1"/>
    </source>
</evidence>
<dbReference type="Proteomes" id="UP001149090">
    <property type="component" value="Unassembled WGS sequence"/>
</dbReference>
<accession>A0A9Q0RGW6</accession>
<keyword evidence="3" id="KW-1185">Reference proteome</keyword>